<dbReference type="Proteomes" id="UP000438991">
    <property type="component" value="Unassembled WGS sequence"/>
</dbReference>
<dbReference type="HAMAP" id="MF_00822">
    <property type="entry name" value="UreE"/>
    <property type="match status" value="1"/>
</dbReference>
<feature type="compositionally biased region" description="Basic residues" evidence="6">
    <location>
        <begin position="156"/>
        <end position="166"/>
    </location>
</feature>
<dbReference type="SMART" id="SM00988">
    <property type="entry name" value="UreE_N"/>
    <property type="match status" value="1"/>
</dbReference>
<comment type="similarity">
    <text evidence="5">Belongs to the UreE family.</text>
</comment>
<dbReference type="InterPro" id="IPR036118">
    <property type="entry name" value="UreE_N_sf"/>
</dbReference>
<name>A0A9X5ATW5_9BRAD</name>
<keyword evidence="4 5" id="KW-0143">Chaperone</keyword>
<evidence type="ECO:0000256" key="5">
    <source>
        <dbReference type="HAMAP-Rule" id="MF_00822"/>
    </source>
</evidence>
<evidence type="ECO:0000259" key="7">
    <source>
        <dbReference type="SMART" id="SM00988"/>
    </source>
</evidence>
<organism evidence="8 9">
    <name type="scientific">Rhodoplanes serenus</name>
    <dbReference type="NCBI Taxonomy" id="200615"/>
    <lineage>
        <taxon>Bacteria</taxon>
        <taxon>Pseudomonadati</taxon>
        <taxon>Pseudomonadota</taxon>
        <taxon>Alphaproteobacteria</taxon>
        <taxon>Hyphomicrobiales</taxon>
        <taxon>Nitrobacteraceae</taxon>
        <taxon>Rhodoplanes</taxon>
    </lineage>
</organism>
<dbReference type="GO" id="GO:0019627">
    <property type="term" value="P:urea metabolic process"/>
    <property type="evidence" value="ECO:0007669"/>
    <property type="project" value="InterPro"/>
</dbReference>
<evidence type="ECO:0000256" key="3">
    <source>
        <dbReference type="ARBA" id="ARBA00022596"/>
    </source>
</evidence>
<evidence type="ECO:0000256" key="2">
    <source>
        <dbReference type="ARBA" id="ARBA00022490"/>
    </source>
</evidence>
<dbReference type="CDD" id="cd00571">
    <property type="entry name" value="UreE"/>
    <property type="match status" value="1"/>
</dbReference>
<dbReference type="GO" id="GO:0005737">
    <property type="term" value="C:cytoplasm"/>
    <property type="evidence" value="ECO:0007669"/>
    <property type="project" value="UniProtKB-SubCell"/>
</dbReference>
<comment type="function">
    <text evidence="5">Involved in urease metallocenter assembly. Binds nickel. Probably functions as a nickel donor during metallocenter assembly.</text>
</comment>
<feature type="region of interest" description="Disordered" evidence="6">
    <location>
        <begin position="125"/>
        <end position="166"/>
    </location>
</feature>
<comment type="caution">
    <text evidence="8">The sequence shown here is derived from an EMBL/GenBank/DDBJ whole genome shotgun (WGS) entry which is preliminary data.</text>
</comment>
<dbReference type="Gene3D" id="3.30.70.790">
    <property type="entry name" value="UreE, C-terminal domain"/>
    <property type="match status" value="1"/>
</dbReference>
<dbReference type="Pfam" id="PF02814">
    <property type="entry name" value="UreE_N"/>
    <property type="match status" value="1"/>
</dbReference>
<dbReference type="InterPro" id="IPR012406">
    <property type="entry name" value="UreE"/>
</dbReference>
<feature type="compositionally biased region" description="Basic and acidic residues" evidence="6">
    <location>
        <begin position="139"/>
        <end position="155"/>
    </location>
</feature>
<dbReference type="EMBL" id="WNKV01000011">
    <property type="protein sequence ID" value="MTW17675.1"/>
    <property type="molecule type" value="Genomic_DNA"/>
</dbReference>
<dbReference type="InterPro" id="IPR007864">
    <property type="entry name" value="UreE_C_dom"/>
</dbReference>
<dbReference type="GO" id="GO:0006457">
    <property type="term" value="P:protein folding"/>
    <property type="evidence" value="ECO:0007669"/>
    <property type="project" value="InterPro"/>
</dbReference>
<protein>
    <recommendedName>
        <fullName evidence="5">Urease accessory protein UreE</fullName>
    </recommendedName>
</protein>
<dbReference type="SUPFAM" id="SSF69287">
    <property type="entry name" value="Urease metallochaperone UreE, N-terminal domain"/>
    <property type="match status" value="1"/>
</dbReference>
<dbReference type="GO" id="GO:0065003">
    <property type="term" value="P:protein-containing complex assembly"/>
    <property type="evidence" value="ECO:0007669"/>
    <property type="project" value="InterPro"/>
</dbReference>
<keyword evidence="2 5" id="KW-0963">Cytoplasm</keyword>
<dbReference type="GO" id="GO:0051082">
    <property type="term" value="F:unfolded protein binding"/>
    <property type="evidence" value="ECO:0007669"/>
    <property type="project" value="UniProtKB-UniRule"/>
</dbReference>
<dbReference type="Pfam" id="PF05194">
    <property type="entry name" value="UreE_C"/>
    <property type="match status" value="1"/>
</dbReference>
<reference evidence="8 9" key="1">
    <citation type="submission" date="2019-11" db="EMBL/GenBank/DDBJ databases">
        <title>Whole-genome sequence of Rhodoplanes serenus DSM 18633, type strain.</title>
        <authorList>
            <person name="Kyndt J.A."/>
            <person name="Meyer T.E."/>
        </authorList>
    </citation>
    <scope>NUCLEOTIDE SEQUENCE [LARGE SCALE GENOMIC DNA]</scope>
    <source>
        <strain evidence="8 9">DSM 18633</strain>
    </source>
</reference>
<dbReference type="GO" id="GO:0016151">
    <property type="term" value="F:nickel cation binding"/>
    <property type="evidence" value="ECO:0007669"/>
    <property type="project" value="UniProtKB-UniRule"/>
</dbReference>
<evidence type="ECO:0000313" key="8">
    <source>
        <dbReference type="EMBL" id="MTW17675.1"/>
    </source>
</evidence>
<dbReference type="InterPro" id="IPR004029">
    <property type="entry name" value="UreE_N"/>
</dbReference>
<feature type="domain" description="UreE urease accessory N-terminal" evidence="7">
    <location>
        <begin position="1"/>
        <end position="52"/>
    </location>
</feature>
<evidence type="ECO:0000313" key="9">
    <source>
        <dbReference type="Proteomes" id="UP000438991"/>
    </source>
</evidence>
<comment type="subcellular location">
    <subcellularLocation>
        <location evidence="1 5">Cytoplasm</location>
    </subcellularLocation>
</comment>
<evidence type="ECO:0000256" key="4">
    <source>
        <dbReference type="ARBA" id="ARBA00023186"/>
    </source>
</evidence>
<sequence>MVVDRVVLDADDRHRRRVAMTGEGGTAFLLDLPRAVALRDGDGLRLDDGRIVRVVARPEPLVEITVESPDGLARLAWHIGNRHTAMQVAGGRLRIRRDHVLEAMLRGLGATLAAIEAPFDPEAGAYDHAAPAHSHAHAVHGDHHADHHHADDDHPHGHHRHGHPHD</sequence>
<gene>
    <name evidence="5" type="primary">ureE</name>
    <name evidence="8" type="ORF">GJ689_15825</name>
</gene>
<keyword evidence="3 5" id="KW-0533">Nickel</keyword>
<dbReference type="PIRSF" id="PIRSF036402">
    <property type="entry name" value="Ureas_acces_UreE"/>
    <property type="match status" value="1"/>
</dbReference>
<dbReference type="AlphaFoldDB" id="A0A9X5ATW5"/>
<evidence type="ECO:0000256" key="1">
    <source>
        <dbReference type="ARBA" id="ARBA00004496"/>
    </source>
</evidence>
<proteinExistence type="inferred from homology"/>
<dbReference type="SUPFAM" id="SSF69737">
    <property type="entry name" value="Urease metallochaperone UreE, C-terminal domain"/>
    <property type="match status" value="1"/>
</dbReference>
<dbReference type="Gene3D" id="2.60.260.20">
    <property type="entry name" value="Urease metallochaperone UreE, N-terminal domain"/>
    <property type="match status" value="1"/>
</dbReference>
<evidence type="ECO:0000256" key="6">
    <source>
        <dbReference type="SAM" id="MobiDB-lite"/>
    </source>
</evidence>
<accession>A0A9X5ATW5</accession>